<dbReference type="AlphaFoldDB" id="A0A1R2D4A6"/>
<feature type="repeat" description="WD" evidence="4">
    <location>
        <begin position="634"/>
        <end position="668"/>
    </location>
</feature>
<feature type="repeat" description="WD" evidence="4">
    <location>
        <begin position="550"/>
        <end position="591"/>
    </location>
</feature>
<feature type="repeat" description="WD" evidence="4">
    <location>
        <begin position="217"/>
        <end position="249"/>
    </location>
</feature>
<dbReference type="EMBL" id="MPUH01000004">
    <property type="protein sequence ID" value="OMJ96073.1"/>
    <property type="molecule type" value="Genomic_DNA"/>
</dbReference>
<dbReference type="Gene3D" id="2.130.10.10">
    <property type="entry name" value="YVTN repeat-like/Quinoprotein amine dehydrogenase"/>
    <property type="match status" value="3"/>
</dbReference>
<dbReference type="InterPro" id="IPR001680">
    <property type="entry name" value="WD40_rpt"/>
</dbReference>
<name>A0A1R2D4A6_9CILI</name>
<evidence type="ECO:0000256" key="4">
    <source>
        <dbReference type="PROSITE-ProRule" id="PRU00221"/>
    </source>
</evidence>
<dbReference type="Proteomes" id="UP000187209">
    <property type="component" value="Unassembled WGS sequence"/>
</dbReference>
<dbReference type="PRINTS" id="PR00320">
    <property type="entry name" value="GPROTEINBRPT"/>
</dbReference>
<dbReference type="InterPro" id="IPR020472">
    <property type="entry name" value="WD40_PAC1"/>
</dbReference>
<evidence type="ECO:0000313" key="5">
    <source>
        <dbReference type="EMBL" id="OMJ96073.1"/>
    </source>
</evidence>
<sequence>MFRLCRICGTKANWSCVCSSVFICDAHLATHLAETGKHDIRKASVENKRHFQEEILKRISQIELCTESIQNSAKNIVASIIKMQASAVIRLQAKKKEYIELLKNTQTDESAEEALKTIKTGFFCEALEEVPNVETLKSFFMQNFVEEYDLPEEKIELGNIDYGKDLLENKYNLCIEDYIGPVDHIAKDNQDKFLVVASKDFSLHLLDLNEKKQLKVFRGHTGHITSLVFNSPLNLIVSSSTDETIRIWDKTYKNPHIVIKSEFGTVHSLGISTSRKLIYAGCENSSIAIWNIQAQNSEGVLQGHSSKVIIIIISSDDETLISGGSDNKIIVWNLQDLQIKTQFQLNSHLQSLVLLPDNTTIISSTQDKIISFFSINENTKTGQVQNLFESANSLSCSHNGEFVLLSTNRKINLLTVKLKKIENFTQNSPNKINTLLISADDKTFILGSNDIKIYDIEEKKIKSSLNFGHSDKVTSLAISSDGKKIISGSIDKTIKIWNLDTQELEGVLNAHTDTISDLHITKNNSNLISASYDKTIKIWNLIEKKLEGNFTGHYGKVMKIYITKSEDHIISISEDKTLKVWNLSQMKCISNIQGMNNDVGILVLSNDENYAVTGSDDKIIRIVNIREKKIDKVLEGHNAGITALELSSDNNFLASGSLDKSIRLWDFNKRIAVGVFNGHEGKVDRICFTGDCRFLASKSCDGRVKIWDVRNQKQVYEGKNDRKPENWVKRFMEIRFLFRF</sequence>
<evidence type="ECO:0000256" key="1">
    <source>
        <dbReference type="ARBA" id="ARBA00022574"/>
    </source>
</evidence>
<dbReference type="InterPro" id="IPR036322">
    <property type="entry name" value="WD40_repeat_dom_sf"/>
</dbReference>
<gene>
    <name evidence="5" type="ORF">SteCoe_457</name>
</gene>
<dbReference type="InterPro" id="IPR015943">
    <property type="entry name" value="WD40/YVTN_repeat-like_dom_sf"/>
</dbReference>
<dbReference type="PROSITE" id="PS50294">
    <property type="entry name" value="WD_REPEATS_REGION"/>
    <property type="match status" value="7"/>
</dbReference>
<keyword evidence="6" id="KW-1185">Reference proteome</keyword>
<feature type="repeat" description="WD" evidence="4">
    <location>
        <begin position="508"/>
        <end position="541"/>
    </location>
</feature>
<evidence type="ECO:0000256" key="2">
    <source>
        <dbReference type="ARBA" id="ARBA00022737"/>
    </source>
</evidence>
<comment type="caution">
    <text evidence="5">The sequence shown here is derived from an EMBL/GenBank/DDBJ whole genome shotgun (WGS) entry which is preliminary data.</text>
</comment>
<protein>
    <submittedName>
        <fullName evidence="5">Uncharacterized protein</fullName>
    </submittedName>
</protein>
<feature type="repeat" description="WD" evidence="4">
    <location>
        <begin position="676"/>
        <end position="717"/>
    </location>
</feature>
<keyword evidence="1 4" id="KW-0853">WD repeat</keyword>
<dbReference type="InterPro" id="IPR051983">
    <property type="entry name" value="WSB_SOCS-box_domain"/>
</dbReference>
<organism evidence="5 6">
    <name type="scientific">Stentor coeruleus</name>
    <dbReference type="NCBI Taxonomy" id="5963"/>
    <lineage>
        <taxon>Eukaryota</taxon>
        <taxon>Sar</taxon>
        <taxon>Alveolata</taxon>
        <taxon>Ciliophora</taxon>
        <taxon>Postciliodesmatophora</taxon>
        <taxon>Heterotrichea</taxon>
        <taxon>Heterotrichida</taxon>
        <taxon>Stentoridae</taxon>
        <taxon>Stentor</taxon>
    </lineage>
</organism>
<reference evidence="5 6" key="1">
    <citation type="submission" date="2016-11" db="EMBL/GenBank/DDBJ databases">
        <title>The macronuclear genome of Stentor coeruleus: a giant cell with tiny introns.</title>
        <authorList>
            <person name="Slabodnick M."/>
            <person name="Ruby J.G."/>
            <person name="Reiff S.B."/>
            <person name="Swart E.C."/>
            <person name="Gosai S."/>
            <person name="Prabakaran S."/>
            <person name="Witkowska E."/>
            <person name="Larue G.E."/>
            <person name="Fisher S."/>
            <person name="Freeman R.M."/>
            <person name="Gunawardena J."/>
            <person name="Chu W."/>
            <person name="Stover N.A."/>
            <person name="Gregory B.D."/>
            <person name="Nowacki M."/>
            <person name="Derisi J."/>
            <person name="Roy S.W."/>
            <person name="Marshall W.F."/>
            <person name="Sood P."/>
        </authorList>
    </citation>
    <scope>NUCLEOTIDE SEQUENCE [LARGE SCALE GENOMIC DNA]</scope>
    <source>
        <strain evidence="5">WM001</strain>
    </source>
</reference>
<feature type="repeat" description="WD" evidence="4">
    <location>
        <begin position="301"/>
        <end position="342"/>
    </location>
</feature>
<evidence type="ECO:0000313" key="6">
    <source>
        <dbReference type="Proteomes" id="UP000187209"/>
    </source>
</evidence>
<keyword evidence="3" id="KW-0833">Ubl conjugation pathway</keyword>
<dbReference type="CDD" id="cd00200">
    <property type="entry name" value="WD40"/>
    <property type="match status" value="1"/>
</dbReference>
<accession>A0A1R2D4A6</accession>
<dbReference type="SUPFAM" id="SSF50978">
    <property type="entry name" value="WD40 repeat-like"/>
    <property type="match status" value="2"/>
</dbReference>
<dbReference type="SMART" id="SM00320">
    <property type="entry name" value="WD40"/>
    <property type="match status" value="12"/>
</dbReference>
<dbReference type="PROSITE" id="PS50082">
    <property type="entry name" value="WD_REPEATS_2"/>
    <property type="match status" value="7"/>
</dbReference>
<dbReference type="PROSITE" id="PS00678">
    <property type="entry name" value="WD_REPEATS_1"/>
    <property type="match status" value="6"/>
</dbReference>
<dbReference type="PANTHER" id="PTHR15622:SF2">
    <property type="entry name" value="U4_U6 SMALL NUCLEAR RIBONUCLEOPROTEIN PRP4"/>
    <property type="match status" value="1"/>
</dbReference>
<keyword evidence="2" id="KW-0677">Repeat</keyword>
<dbReference type="PANTHER" id="PTHR15622">
    <property type="entry name" value="WD40 REPEAT PROTEIN"/>
    <property type="match status" value="1"/>
</dbReference>
<dbReference type="GO" id="GO:0000209">
    <property type="term" value="P:protein polyubiquitination"/>
    <property type="evidence" value="ECO:0007669"/>
    <property type="project" value="TreeGrafter"/>
</dbReference>
<dbReference type="OrthoDB" id="414519at2759"/>
<proteinExistence type="predicted"/>
<evidence type="ECO:0000256" key="3">
    <source>
        <dbReference type="ARBA" id="ARBA00022786"/>
    </source>
</evidence>
<dbReference type="Pfam" id="PF00400">
    <property type="entry name" value="WD40"/>
    <property type="match status" value="8"/>
</dbReference>
<dbReference type="InterPro" id="IPR019775">
    <property type="entry name" value="WD40_repeat_CS"/>
</dbReference>
<feature type="repeat" description="WD" evidence="4">
    <location>
        <begin position="466"/>
        <end position="507"/>
    </location>
</feature>